<organism evidence="1 2">
    <name type="scientific">endosymbiont of Galathealinum brachiosum</name>
    <dbReference type="NCBI Taxonomy" id="2200906"/>
    <lineage>
        <taxon>Bacteria</taxon>
        <taxon>Pseudomonadati</taxon>
        <taxon>Pseudomonadota</taxon>
        <taxon>Gammaproteobacteria</taxon>
        <taxon>sulfur-oxidizing symbionts</taxon>
    </lineage>
</organism>
<evidence type="ECO:0000313" key="2">
    <source>
        <dbReference type="Proteomes" id="UP000254266"/>
    </source>
</evidence>
<dbReference type="EMBL" id="QFXC01000008">
    <property type="protein sequence ID" value="RDH84100.1"/>
    <property type="molecule type" value="Genomic_DNA"/>
</dbReference>
<comment type="caution">
    <text evidence="1">The sequence shown here is derived from an EMBL/GenBank/DDBJ whole genome shotgun (WGS) entry which is preliminary data.</text>
</comment>
<name>A0A370DHU2_9GAMM</name>
<dbReference type="Proteomes" id="UP000254266">
    <property type="component" value="Unassembled WGS sequence"/>
</dbReference>
<keyword evidence="2" id="KW-1185">Reference proteome</keyword>
<protein>
    <submittedName>
        <fullName evidence="1">Uncharacterized protein</fullName>
    </submittedName>
</protein>
<sequence length="185" mass="20586">MNEVNTGGLKSGFLLFVFLFLPINLYAADSVEIPRLKQVEPAAEIRAGSVDLHFDRLNISTDGLMGWELLHSSVDSAAHYLLISLIYSSLPEGGRGRCSAGEEHSLIWIRLNENHEIKNSKEVVYSSCLLGLEIDQPEGLVPPLRKQDLTNGLRLESSYISSDVLLRIRYEITRPGDGLNISQHN</sequence>
<reference evidence="1 2" key="1">
    <citation type="journal article" date="2018" name="ISME J.">
        <title>Endosymbiont genomes yield clues of tubeworm success.</title>
        <authorList>
            <person name="Li Y."/>
            <person name="Liles M.R."/>
            <person name="Halanych K.M."/>
        </authorList>
    </citation>
    <scope>NUCLEOTIDE SEQUENCE [LARGE SCALE GENOMIC DNA]</scope>
    <source>
        <strain evidence="1">A1464</strain>
    </source>
</reference>
<gene>
    <name evidence="1" type="ORF">DIZ80_08180</name>
</gene>
<evidence type="ECO:0000313" key="1">
    <source>
        <dbReference type="EMBL" id="RDH84100.1"/>
    </source>
</evidence>
<dbReference type="AlphaFoldDB" id="A0A370DHU2"/>
<proteinExistence type="predicted"/>
<accession>A0A370DHU2</accession>